<dbReference type="EMBL" id="AMFJ01000211">
    <property type="protein sequence ID" value="EKE29167.1"/>
    <property type="molecule type" value="Genomic_DNA"/>
</dbReference>
<evidence type="ECO:0000313" key="2">
    <source>
        <dbReference type="EMBL" id="EKE29167.1"/>
    </source>
</evidence>
<accession>K2G4D7</accession>
<evidence type="ECO:0000256" key="1">
    <source>
        <dbReference type="SAM" id="Phobius"/>
    </source>
</evidence>
<dbReference type="AlphaFoldDB" id="K2G4D7"/>
<organism evidence="2">
    <name type="scientific">uncultured bacterium</name>
    <name type="common">gcode 4</name>
    <dbReference type="NCBI Taxonomy" id="1234023"/>
    <lineage>
        <taxon>Bacteria</taxon>
        <taxon>environmental samples</taxon>
    </lineage>
</organism>
<keyword evidence="1" id="KW-1133">Transmembrane helix</keyword>
<comment type="caution">
    <text evidence="2">The sequence shown here is derived from an EMBL/GenBank/DDBJ whole genome shotgun (WGS) entry which is preliminary data.</text>
</comment>
<keyword evidence="1" id="KW-0472">Membrane</keyword>
<feature type="transmembrane region" description="Helical" evidence="1">
    <location>
        <begin position="77"/>
        <end position="107"/>
    </location>
</feature>
<gene>
    <name evidence="2" type="ORF">ACD_2C00211G0001</name>
</gene>
<proteinExistence type="predicted"/>
<protein>
    <submittedName>
        <fullName evidence="2">Uncharacterized protein</fullName>
    </submittedName>
</protein>
<reference evidence="2" key="1">
    <citation type="journal article" date="2012" name="Science">
        <title>Fermentation, hydrogen, and sulfur metabolism in multiple uncultivated bacterial phyla.</title>
        <authorList>
            <person name="Wrighton K.C."/>
            <person name="Thomas B.C."/>
            <person name="Sharon I."/>
            <person name="Miller C.S."/>
            <person name="Castelle C.J."/>
            <person name="VerBerkmoes N.C."/>
            <person name="Wilkins M.J."/>
            <person name="Hettich R.L."/>
            <person name="Lipton M.S."/>
            <person name="Williams K.H."/>
            <person name="Long P.E."/>
            <person name="Banfield J.F."/>
        </authorList>
    </citation>
    <scope>NUCLEOTIDE SEQUENCE [LARGE SCALE GENOMIC DNA]</scope>
</reference>
<keyword evidence="1" id="KW-0812">Transmembrane</keyword>
<name>K2G4D7_9BACT</name>
<sequence>MVQFVWFFDVSLADDHLFYFHEFMNSVKSFRVFTVASDFTSVARRVTAHPNREILFLKCFSGIISQKRRLSRTYEEFLFFALLSVDFFICCRNLIYLIYFLIIFFSFEVSASEKCEFFDESRWDEWLESFWRNFIQSIIHHSHDQERSFILKIITSESCSLHSFFEIHDIKGFCELYMILRSEIEFLDFSPFIDFHIFIFMFSDRSIRRGDRRNFYHEIHICSLDFSQFAFEQCNFIFDFLSFFYGFRGRLSWFCQLSDLISFCPQDFNLLKQNSSFVIDWNEQVYIDFQVFLRSGKLNLFSILANESYI</sequence>